<evidence type="ECO:0000313" key="2">
    <source>
        <dbReference type="Proteomes" id="UP000249661"/>
    </source>
</evidence>
<keyword evidence="2" id="KW-1185">Reference proteome</keyword>
<reference evidence="1" key="1">
    <citation type="submission" date="2018-02" db="EMBL/GenBank/DDBJ databases">
        <title>The genomes of Aspergillus section Nigri reveals drivers in fungal speciation.</title>
        <authorList>
            <consortium name="DOE Joint Genome Institute"/>
            <person name="Vesth T.C."/>
            <person name="Nybo J."/>
            <person name="Theobald S."/>
            <person name="Brandl J."/>
            <person name="Frisvad J.C."/>
            <person name="Nielsen K.F."/>
            <person name="Lyhne E.K."/>
            <person name="Kogle M.E."/>
            <person name="Kuo A."/>
            <person name="Riley R."/>
            <person name="Clum A."/>
            <person name="Nolan M."/>
            <person name="Lipzen A."/>
            <person name="Salamov A."/>
            <person name="Henrissat B."/>
            <person name="Wiebenga A."/>
            <person name="De vries R.P."/>
            <person name="Grigoriev I.V."/>
            <person name="Mortensen U.H."/>
            <person name="Andersen M.R."/>
            <person name="Baker S.E."/>
        </authorList>
    </citation>
    <scope>NUCLEOTIDE SEQUENCE</scope>
    <source>
        <strain evidence="1">CBS 121060</strain>
    </source>
</reference>
<evidence type="ECO:0000313" key="1">
    <source>
        <dbReference type="EMBL" id="RAH71993.1"/>
    </source>
</evidence>
<sequence>MVGFPQGRICRFERDDHLKLAAVLYCTAVGICIFSQGEREAERSSSTELVSSSVDSVVSRRPSLFPRSQA</sequence>
<name>A0ACD1HF09_9EURO</name>
<gene>
    <name evidence="1" type="ORF">BO66DRAFT_390481</name>
</gene>
<dbReference type="EMBL" id="KZ824946">
    <property type="protein sequence ID" value="RAH71993.1"/>
    <property type="molecule type" value="Genomic_DNA"/>
</dbReference>
<dbReference type="Proteomes" id="UP000249661">
    <property type="component" value="Unassembled WGS sequence"/>
</dbReference>
<accession>A0ACD1HF09</accession>
<proteinExistence type="predicted"/>
<protein>
    <submittedName>
        <fullName evidence="1">Uncharacterized protein</fullName>
    </submittedName>
</protein>
<organism evidence="1 2">
    <name type="scientific">Aspergillus aculeatinus CBS 121060</name>
    <dbReference type="NCBI Taxonomy" id="1448322"/>
    <lineage>
        <taxon>Eukaryota</taxon>
        <taxon>Fungi</taxon>
        <taxon>Dikarya</taxon>
        <taxon>Ascomycota</taxon>
        <taxon>Pezizomycotina</taxon>
        <taxon>Eurotiomycetes</taxon>
        <taxon>Eurotiomycetidae</taxon>
        <taxon>Eurotiales</taxon>
        <taxon>Aspergillaceae</taxon>
        <taxon>Aspergillus</taxon>
        <taxon>Aspergillus subgen. Circumdati</taxon>
    </lineage>
</organism>